<feature type="region of interest" description="Disordered" evidence="1">
    <location>
        <begin position="37"/>
        <end position="74"/>
    </location>
</feature>
<dbReference type="AlphaFoldDB" id="A0A7C3PHI7"/>
<proteinExistence type="predicted"/>
<organism evidence="2">
    <name type="scientific">Oscillatoriales cyanobacterium SpSt-418</name>
    <dbReference type="NCBI Taxonomy" id="2282169"/>
    <lineage>
        <taxon>Bacteria</taxon>
        <taxon>Bacillati</taxon>
        <taxon>Cyanobacteriota</taxon>
        <taxon>Cyanophyceae</taxon>
        <taxon>Oscillatoriophycideae</taxon>
        <taxon>Oscillatoriales</taxon>
    </lineage>
</organism>
<name>A0A7C3PHI7_9CYAN</name>
<accession>A0A7C3PHI7</accession>
<gene>
    <name evidence="2" type="ORF">ENR64_26610</name>
</gene>
<evidence type="ECO:0000256" key="1">
    <source>
        <dbReference type="SAM" id="MobiDB-lite"/>
    </source>
</evidence>
<dbReference type="EMBL" id="DSRU01000390">
    <property type="protein sequence ID" value="HFN01253.1"/>
    <property type="molecule type" value="Genomic_DNA"/>
</dbReference>
<evidence type="ECO:0000313" key="2">
    <source>
        <dbReference type="EMBL" id="HFN01253.1"/>
    </source>
</evidence>
<comment type="caution">
    <text evidence="2">The sequence shown here is derived from an EMBL/GenBank/DDBJ whole genome shotgun (WGS) entry which is preliminary data.</text>
</comment>
<protein>
    <submittedName>
        <fullName evidence="2">Uncharacterized protein</fullName>
    </submittedName>
</protein>
<reference evidence="2" key="1">
    <citation type="journal article" date="2020" name="mSystems">
        <title>Genome- and Community-Level Interaction Insights into Carbon Utilization and Element Cycling Functions of Hydrothermarchaeota in Hydrothermal Sediment.</title>
        <authorList>
            <person name="Zhou Z."/>
            <person name="Liu Y."/>
            <person name="Xu W."/>
            <person name="Pan J."/>
            <person name="Luo Z.H."/>
            <person name="Li M."/>
        </authorList>
    </citation>
    <scope>NUCLEOTIDE SEQUENCE [LARGE SCALE GENOMIC DNA]</scope>
    <source>
        <strain evidence="2">SpSt-418</strain>
    </source>
</reference>
<sequence length="74" mass="7862">MNSPRACNLRLTQPVPAISDRSAKLATRTVWLANHSTPTPTVGAFGQTPLQGVRPLRGRVKSPGLAAPPPPDLR</sequence>